<protein>
    <submittedName>
        <fullName evidence="2">Uncharacterized protein</fullName>
    </submittedName>
</protein>
<name>A0A915J677_ROMCU</name>
<reference evidence="2" key="1">
    <citation type="submission" date="2022-11" db="UniProtKB">
        <authorList>
            <consortium name="WormBaseParasite"/>
        </authorList>
    </citation>
    <scope>IDENTIFICATION</scope>
</reference>
<evidence type="ECO:0000313" key="1">
    <source>
        <dbReference type="Proteomes" id="UP000887565"/>
    </source>
</evidence>
<accession>A0A915J677</accession>
<sequence length="408" mass="47146">MNDNYHHSTHNHRWLIIIREFLETLTKIDDFVKKNLSTSEEMKISSRGDEFLEKLKILRSEHKKSLKIVEDLYNLQKLNGFRSKYNAADYYKFCDITSSSSTVKPDTERTMVTTARTLDGSMISDPYFPDTGDHIMNDNKTENEAPIYCGVKNTGDPKLTSCQKGGGKRRKNSFAASSLHKSNDRLKSIYTKTAKLEEAFVRKMRQFSQETSPNDGNTVKMNAKSKILIAQRQQRRNENSKGKRHKKEITSLLSDFDIFAPVIKLFKAQPAPNRLSIRLSELEMQKNKLERQKVREERSKNLLLSAQSPHNLRTRGLHRGEFNECGHYTQKKYCECKQAYIRDSLMKGNSIDAKERKLFAGWQTGSNFVHPCRSRPAFKKFLLLPWECEYSGGERTVADFLQAITNYA</sequence>
<keyword evidence="1" id="KW-1185">Reference proteome</keyword>
<dbReference type="Proteomes" id="UP000887565">
    <property type="component" value="Unplaced"/>
</dbReference>
<dbReference type="WBParaSite" id="nRc.2.0.1.t21640-RA">
    <property type="protein sequence ID" value="nRc.2.0.1.t21640-RA"/>
    <property type="gene ID" value="nRc.2.0.1.g21640"/>
</dbReference>
<proteinExistence type="predicted"/>
<dbReference type="AlphaFoldDB" id="A0A915J677"/>
<evidence type="ECO:0000313" key="2">
    <source>
        <dbReference type="WBParaSite" id="nRc.2.0.1.t21640-RA"/>
    </source>
</evidence>
<organism evidence="1 2">
    <name type="scientific">Romanomermis culicivorax</name>
    <name type="common">Nematode worm</name>
    <dbReference type="NCBI Taxonomy" id="13658"/>
    <lineage>
        <taxon>Eukaryota</taxon>
        <taxon>Metazoa</taxon>
        <taxon>Ecdysozoa</taxon>
        <taxon>Nematoda</taxon>
        <taxon>Enoplea</taxon>
        <taxon>Dorylaimia</taxon>
        <taxon>Mermithida</taxon>
        <taxon>Mermithoidea</taxon>
        <taxon>Mermithidae</taxon>
        <taxon>Romanomermis</taxon>
    </lineage>
</organism>